<dbReference type="RefSeq" id="WP_344134833.1">
    <property type="nucleotide sequence ID" value="NZ_BAAARA010000015.1"/>
</dbReference>
<accession>A0ABN3GP29</accession>
<dbReference type="Pfam" id="PF07729">
    <property type="entry name" value="FCD"/>
    <property type="match status" value="1"/>
</dbReference>
<dbReference type="SUPFAM" id="SSF46785">
    <property type="entry name" value="Winged helix' DNA-binding domain"/>
    <property type="match status" value="1"/>
</dbReference>
<dbReference type="InterPro" id="IPR000524">
    <property type="entry name" value="Tscrpt_reg_HTH_GntR"/>
</dbReference>
<dbReference type="InterPro" id="IPR036390">
    <property type="entry name" value="WH_DNA-bd_sf"/>
</dbReference>
<dbReference type="InterPro" id="IPR036388">
    <property type="entry name" value="WH-like_DNA-bd_sf"/>
</dbReference>
<sequence>MTELAGETSRLRPLGGPSSRTDLVADSIRTAILAGELQPGETLVERRLSELLGVSKTPVREALIGMAHTGLVTVVPNKGITVRSLTLEDIRKVYEVRMLLEPWAARTTAGSAAAADCLQQAQDALNEAAGLLSAGNNNELSMANRRFHRALYSGCGNRLVIDQLDDLQDLTALGVVNLLWDRWPTWREEFVEHAEILAAANDGNAEEAETLVRKHIQQSLTNLAEAENAEATS</sequence>
<dbReference type="SUPFAM" id="SSF48008">
    <property type="entry name" value="GntR ligand-binding domain-like"/>
    <property type="match status" value="1"/>
</dbReference>
<comment type="caution">
    <text evidence="5">The sequence shown here is derived from an EMBL/GenBank/DDBJ whole genome shotgun (WGS) entry which is preliminary data.</text>
</comment>
<dbReference type="Gene3D" id="1.10.10.10">
    <property type="entry name" value="Winged helix-like DNA-binding domain superfamily/Winged helix DNA-binding domain"/>
    <property type="match status" value="1"/>
</dbReference>
<keyword evidence="1" id="KW-0805">Transcription regulation</keyword>
<dbReference type="Gene3D" id="1.20.120.530">
    <property type="entry name" value="GntR ligand-binding domain-like"/>
    <property type="match status" value="1"/>
</dbReference>
<reference evidence="5 6" key="1">
    <citation type="journal article" date="2019" name="Int. J. Syst. Evol. Microbiol.">
        <title>The Global Catalogue of Microorganisms (GCM) 10K type strain sequencing project: providing services to taxonomists for standard genome sequencing and annotation.</title>
        <authorList>
            <consortium name="The Broad Institute Genomics Platform"/>
            <consortium name="The Broad Institute Genome Sequencing Center for Infectious Disease"/>
            <person name="Wu L."/>
            <person name="Ma J."/>
        </authorList>
    </citation>
    <scope>NUCLEOTIDE SEQUENCE [LARGE SCALE GENOMIC DNA]</scope>
    <source>
        <strain evidence="5 6">JCM 16221</strain>
    </source>
</reference>
<dbReference type="Pfam" id="PF00392">
    <property type="entry name" value="GntR"/>
    <property type="match status" value="1"/>
</dbReference>
<keyword evidence="6" id="KW-1185">Reference proteome</keyword>
<organism evidence="5 6">
    <name type="scientific">Saccharopolyspora halophila</name>
    <dbReference type="NCBI Taxonomy" id="405551"/>
    <lineage>
        <taxon>Bacteria</taxon>
        <taxon>Bacillati</taxon>
        <taxon>Actinomycetota</taxon>
        <taxon>Actinomycetes</taxon>
        <taxon>Pseudonocardiales</taxon>
        <taxon>Pseudonocardiaceae</taxon>
        <taxon>Saccharopolyspora</taxon>
    </lineage>
</organism>
<dbReference type="PANTHER" id="PTHR43537">
    <property type="entry name" value="TRANSCRIPTIONAL REGULATOR, GNTR FAMILY"/>
    <property type="match status" value="1"/>
</dbReference>
<evidence type="ECO:0000259" key="4">
    <source>
        <dbReference type="PROSITE" id="PS50949"/>
    </source>
</evidence>
<keyword evidence="2" id="KW-0238">DNA-binding</keyword>
<dbReference type="SMART" id="SM00895">
    <property type="entry name" value="FCD"/>
    <property type="match status" value="1"/>
</dbReference>
<dbReference type="PROSITE" id="PS50949">
    <property type="entry name" value="HTH_GNTR"/>
    <property type="match status" value="1"/>
</dbReference>
<dbReference type="Proteomes" id="UP001501218">
    <property type="component" value="Unassembled WGS sequence"/>
</dbReference>
<evidence type="ECO:0000256" key="1">
    <source>
        <dbReference type="ARBA" id="ARBA00023015"/>
    </source>
</evidence>
<keyword evidence="3" id="KW-0804">Transcription</keyword>
<protein>
    <submittedName>
        <fullName evidence="5">GntR family transcriptional regulator</fullName>
    </submittedName>
</protein>
<dbReference type="SMART" id="SM00345">
    <property type="entry name" value="HTH_GNTR"/>
    <property type="match status" value="1"/>
</dbReference>
<dbReference type="PANTHER" id="PTHR43537:SF24">
    <property type="entry name" value="GLUCONATE OPERON TRANSCRIPTIONAL REPRESSOR"/>
    <property type="match status" value="1"/>
</dbReference>
<proteinExistence type="predicted"/>
<dbReference type="InterPro" id="IPR008920">
    <property type="entry name" value="TF_FadR/GntR_C"/>
</dbReference>
<evidence type="ECO:0000313" key="5">
    <source>
        <dbReference type="EMBL" id="GAA2357218.1"/>
    </source>
</evidence>
<gene>
    <name evidence="5" type="ORF">GCM10009854_39420</name>
</gene>
<feature type="domain" description="HTH gntR-type" evidence="4">
    <location>
        <begin position="18"/>
        <end position="85"/>
    </location>
</feature>
<name>A0ABN3GP29_9PSEU</name>
<dbReference type="InterPro" id="IPR011711">
    <property type="entry name" value="GntR_C"/>
</dbReference>
<evidence type="ECO:0000256" key="3">
    <source>
        <dbReference type="ARBA" id="ARBA00023163"/>
    </source>
</evidence>
<dbReference type="CDD" id="cd07377">
    <property type="entry name" value="WHTH_GntR"/>
    <property type="match status" value="1"/>
</dbReference>
<evidence type="ECO:0000313" key="6">
    <source>
        <dbReference type="Proteomes" id="UP001501218"/>
    </source>
</evidence>
<dbReference type="EMBL" id="BAAARA010000015">
    <property type="protein sequence ID" value="GAA2357218.1"/>
    <property type="molecule type" value="Genomic_DNA"/>
</dbReference>
<evidence type="ECO:0000256" key="2">
    <source>
        <dbReference type="ARBA" id="ARBA00023125"/>
    </source>
</evidence>